<dbReference type="AlphaFoldDB" id="A0A7R9H9G1"/>
<evidence type="ECO:0000313" key="2">
    <source>
        <dbReference type="EMBL" id="CAD7413973.1"/>
    </source>
</evidence>
<sequence>MDTEQKFHTELYAMHMVRPNLTVFKDEQLLSYRSTKGVDPPDVDGFYTSYGTGNEGFKQTVIHITATPGNTVQIHVIRLYWGFAWSGLVWSSQSVVSVRLGVDPVGRVDGVVGPCRRGGCIPSRGGHRLKGRTGWEGGRTESRRHEVAVGEVRASLTAQKTWTANGPGSREGLEQPVRVRRKDTKLPEQ</sequence>
<protein>
    <submittedName>
        <fullName evidence="2">Uncharacterized protein</fullName>
    </submittedName>
</protein>
<dbReference type="EMBL" id="OD007402">
    <property type="protein sequence ID" value="CAD7413973.1"/>
    <property type="molecule type" value="Genomic_DNA"/>
</dbReference>
<evidence type="ECO:0000256" key="1">
    <source>
        <dbReference type="SAM" id="MobiDB-lite"/>
    </source>
</evidence>
<feature type="region of interest" description="Disordered" evidence="1">
    <location>
        <begin position="159"/>
        <end position="189"/>
    </location>
</feature>
<gene>
    <name evidence="2" type="ORF">TPSB3V08_LOCUS9371</name>
</gene>
<accession>A0A7R9H9G1</accession>
<name>A0A7R9H9G1_TIMPO</name>
<proteinExistence type="predicted"/>
<organism evidence="2">
    <name type="scientific">Timema poppense</name>
    <name type="common">Walking stick</name>
    <dbReference type="NCBI Taxonomy" id="170557"/>
    <lineage>
        <taxon>Eukaryota</taxon>
        <taxon>Metazoa</taxon>
        <taxon>Ecdysozoa</taxon>
        <taxon>Arthropoda</taxon>
        <taxon>Hexapoda</taxon>
        <taxon>Insecta</taxon>
        <taxon>Pterygota</taxon>
        <taxon>Neoptera</taxon>
        <taxon>Polyneoptera</taxon>
        <taxon>Phasmatodea</taxon>
        <taxon>Timematodea</taxon>
        <taxon>Timematoidea</taxon>
        <taxon>Timematidae</taxon>
        <taxon>Timema</taxon>
    </lineage>
</organism>
<reference evidence="2" key="1">
    <citation type="submission" date="2020-11" db="EMBL/GenBank/DDBJ databases">
        <authorList>
            <person name="Tran Van P."/>
        </authorList>
    </citation>
    <scope>NUCLEOTIDE SEQUENCE</scope>
</reference>